<evidence type="ECO:0000313" key="2">
    <source>
        <dbReference type="Proteomes" id="UP000011863"/>
    </source>
</evidence>
<dbReference type="KEGG" id="aym:YM304_07540"/>
<proteinExistence type="predicted"/>
<dbReference type="AlphaFoldDB" id="A0A6C7E8Z3"/>
<dbReference type="SMART" id="SM00028">
    <property type="entry name" value="TPR"/>
    <property type="match status" value="1"/>
</dbReference>
<accession>A0A6C7E8Z3</accession>
<gene>
    <name evidence="1" type="ORF">YM304_07540</name>
</gene>
<dbReference type="Proteomes" id="UP000011863">
    <property type="component" value="Chromosome"/>
</dbReference>
<sequence>MDALFGVVNIPNVVWIDENGIIVRPPEPGWPEGRLSMPDDMLEGWPELSSAPNAPAAPEGGAGQWDILGSGQDRAAYGDAIRDWVANGADSQYVMTPSQVIAASQPRSTGQSEGAAHFELANQLWQEGERDAAIAHFNACHRLQPDNWTYKRQAWSLLGRERVGGKYGQFVQMPVKGEEADWPFDSDFTSDVLTTDVGAYYPKTL</sequence>
<reference evidence="1 2" key="1">
    <citation type="journal article" date="2013" name="Int. J. Syst. Evol. Microbiol.">
        <title>Ilumatobacter nonamiense sp. nov. and Ilumatobacter coccineum sp. nov., isolated from seashore sand.</title>
        <authorList>
            <person name="Matsumoto A."/>
            <person name="Kasai H."/>
            <person name="Matsuo Y."/>
            <person name="Shizuri Y."/>
            <person name="Ichikawa N."/>
            <person name="Fujita N."/>
            <person name="Omura S."/>
            <person name="Takahashi Y."/>
        </authorList>
    </citation>
    <scope>NUCLEOTIDE SEQUENCE [LARGE SCALE GENOMIC DNA]</scope>
    <source>
        <strain evidence="2">NBRC 103263 / KCTC 29153 / YM16-304</strain>
    </source>
</reference>
<dbReference type="InterPro" id="IPR019734">
    <property type="entry name" value="TPR_rpt"/>
</dbReference>
<protein>
    <submittedName>
        <fullName evidence="1">Uncharacterized protein</fullName>
    </submittedName>
</protein>
<dbReference type="EMBL" id="AP012057">
    <property type="protein sequence ID" value="BAN01068.1"/>
    <property type="molecule type" value="Genomic_DNA"/>
</dbReference>
<organism evidence="1 2">
    <name type="scientific">Ilumatobacter coccineus (strain NBRC 103263 / KCTC 29153 / YM16-304)</name>
    <dbReference type="NCBI Taxonomy" id="1313172"/>
    <lineage>
        <taxon>Bacteria</taxon>
        <taxon>Bacillati</taxon>
        <taxon>Actinomycetota</taxon>
        <taxon>Acidimicrobiia</taxon>
        <taxon>Acidimicrobiales</taxon>
        <taxon>Ilumatobacteraceae</taxon>
        <taxon>Ilumatobacter</taxon>
    </lineage>
</organism>
<evidence type="ECO:0000313" key="1">
    <source>
        <dbReference type="EMBL" id="BAN01068.1"/>
    </source>
</evidence>
<name>A0A6C7E8Z3_ILUCY</name>
<keyword evidence="2" id="KW-1185">Reference proteome</keyword>